<sequence>MKKSFQIIDVYTHFDQFWQMASNLTDEEYMDAWYSIFMKNHLNLRRKLVHEYEVDGYEWKSIVKNYVFSDLQKNATSFTKIGKQIQEIIPTIHMKCQELFQIEFPINYVIYVGIGMGAGWATSFINEAAVLLGLENILQCGWTSEERLKALVAHEVGHLIHLKERGCKDFKFHNDDLLFSIYEEGMAMWAEHQIMGYNDWHMQEGQDNWVEWCYQHKHILAQKFLQEYRLNEAQTSKNFFGSWFNIEGKSQTGYFLGHEIIKEWLKLLSFKEIALLPEKHIYIKILETLEQF</sequence>
<organism evidence="2 3">
    <name type="scientific">Candidatus Lokiarchaeum ossiferum</name>
    <dbReference type="NCBI Taxonomy" id="2951803"/>
    <lineage>
        <taxon>Archaea</taxon>
        <taxon>Promethearchaeati</taxon>
        <taxon>Promethearchaeota</taxon>
        <taxon>Promethearchaeia</taxon>
        <taxon>Promethearchaeales</taxon>
        <taxon>Promethearchaeaceae</taxon>
        <taxon>Candidatus Lokiarchaeum</taxon>
    </lineage>
</organism>
<proteinExistence type="predicted"/>
<evidence type="ECO:0000313" key="3">
    <source>
        <dbReference type="Proteomes" id="UP001208689"/>
    </source>
</evidence>
<gene>
    <name evidence="2" type="ORF">NEF87_003565</name>
</gene>
<feature type="domain" description="DUF2268" evidence="1">
    <location>
        <begin position="144"/>
        <end position="266"/>
    </location>
</feature>
<reference evidence="2" key="1">
    <citation type="submission" date="2022-09" db="EMBL/GenBank/DDBJ databases">
        <title>Actin cytoskeleton and complex cell architecture in an #Asgard archaeon.</title>
        <authorList>
            <person name="Ponce Toledo R.I."/>
            <person name="Schleper C."/>
            <person name="Rodrigues Oliveira T."/>
            <person name="Wollweber F."/>
            <person name="Xu J."/>
            <person name="Rittmann S."/>
            <person name="Klingl A."/>
            <person name="Pilhofer M."/>
        </authorList>
    </citation>
    <scope>NUCLEOTIDE SEQUENCE</scope>
    <source>
        <strain evidence="2">B-35</strain>
    </source>
</reference>
<accession>A0ABY6HUT4</accession>
<dbReference type="Proteomes" id="UP001208689">
    <property type="component" value="Chromosome"/>
</dbReference>
<evidence type="ECO:0000313" key="2">
    <source>
        <dbReference type="EMBL" id="UYP47280.1"/>
    </source>
</evidence>
<dbReference type="EMBL" id="CP104013">
    <property type="protein sequence ID" value="UYP47280.1"/>
    <property type="molecule type" value="Genomic_DNA"/>
</dbReference>
<keyword evidence="3" id="KW-1185">Reference proteome</keyword>
<evidence type="ECO:0000259" key="1">
    <source>
        <dbReference type="Pfam" id="PF10026"/>
    </source>
</evidence>
<dbReference type="Pfam" id="PF10026">
    <property type="entry name" value="DUF2268"/>
    <property type="match status" value="1"/>
</dbReference>
<protein>
    <recommendedName>
        <fullName evidence="1">DUF2268 domain-containing protein</fullName>
    </recommendedName>
</protein>
<name>A0ABY6HUT4_9ARCH</name>
<dbReference type="InterPro" id="IPR018728">
    <property type="entry name" value="DUF2268"/>
</dbReference>